<dbReference type="Gene3D" id="3.30.420.10">
    <property type="entry name" value="Ribonuclease H-like superfamily/Ribonuclease H"/>
    <property type="match status" value="1"/>
</dbReference>
<organism evidence="3 4">
    <name type="scientific">Emiliania huxleyi (strain CCMP1516)</name>
    <dbReference type="NCBI Taxonomy" id="280463"/>
    <lineage>
        <taxon>Eukaryota</taxon>
        <taxon>Haptista</taxon>
        <taxon>Haptophyta</taxon>
        <taxon>Prymnesiophyceae</taxon>
        <taxon>Isochrysidales</taxon>
        <taxon>Noelaerhabdaceae</taxon>
        <taxon>Emiliania</taxon>
    </lineage>
</organism>
<dbReference type="InterPro" id="IPR002156">
    <property type="entry name" value="RNaseH_domain"/>
</dbReference>
<dbReference type="PROSITE" id="PS50879">
    <property type="entry name" value="RNASE_H_1"/>
    <property type="match status" value="1"/>
</dbReference>
<dbReference type="GO" id="GO:0004523">
    <property type="term" value="F:RNA-DNA hybrid ribonuclease activity"/>
    <property type="evidence" value="ECO:0007669"/>
    <property type="project" value="InterPro"/>
</dbReference>
<evidence type="ECO:0000313" key="3">
    <source>
        <dbReference type="EnsemblProtists" id="EOD37954"/>
    </source>
</evidence>
<dbReference type="GO" id="GO:0003676">
    <property type="term" value="F:nucleic acid binding"/>
    <property type="evidence" value="ECO:0007669"/>
    <property type="project" value="InterPro"/>
</dbReference>
<name>A0A0D3KQB9_EMIH1</name>
<feature type="region of interest" description="Disordered" evidence="1">
    <location>
        <begin position="43"/>
        <end position="96"/>
    </location>
</feature>
<dbReference type="HOGENOM" id="CLU_1942066_0_0_1"/>
<evidence type="ECO:0000259" key="2">
    <source>
        <dbReference type="PROSITE" id="PS50879"/>
    </source>
</evidence>
<dbReference type="Proteomes" id="UP000013827">
    <property type="component" value="Unassembled WGS sequence"/>
</dbReference>
<feature type="domain" description="RNase H type-1" evidence="2">
    <location>
        <begin position="1"/>
        <end position="46"/>
    </location>
</feature>
<protein>
    <recommendedName>
        <fullName evidence="2">RNase H type-1 domain-containing protein</fullName>
    </recommendedName>
</protein>
<accession>A0A0D3KQB9</accession>
<evidence type="ECO:0000256" key="1">
    <source>
        <dbReference type="SAM" id="MobiDB-lite"/>
    </source>
</evidence>
<dbReference type="PaxDb" id="2903-EOD37954"/>
<dbReference type="EnsemblProtists" id="EOD37954">
    <property type="protein sequence ID" value="EOD37954"/>
    <property type="gene ID" value="EMIHUDRAFT_224957"/>
</dbReference>
<dbReference type="SUPFAM" id="SSF53098">
    <property type="entry name" value="Ribonuclease H-like"/>
    <property type="match status" value="1"/>
</dbReference>
<evidence type="ECO:0000313" key="4">
    <source>
        <dbReference type="Proteomes" id="UP000013827"/>
    </source>
</evidence>
<dbReference type="KEGG" id="ehx:EMIHUDRAFT_224957"/>
<dbReference type="RefSeq" id="XP_005790383.1">
    <property type="nucleotide sequence ID" value="XM_005790326.1"/>
</dbReference>
<dbReference type="Pfam" id="PF00075">
    <property type="entry name" value="RNase_H"/>
    <property type="match status" value="1"/>
</dbReference>
<sequence>MKDYELVLSLWQRLRAKHTVTWRHVKGHSDNKWNDYVDELATRGRQGDRGSNAAEWADDTIPTDTPDEGSNAEGGDSSTIGHGATGGGQDSERQDGSDTDWYVLLDFTELSSYLPLVSSFEFGNVCGKLFPKYS</sequence>
<dbReference type="GeneID" id="17283224"/>
<dbReference type="InterPro" id="IPR036397">
    <property type="entry name" value="RNaseH_sf"/>
</dbReference>
<dbReference type="InterPro" id="IPR012337">
    <property type="entry name" value="RNaseH-like_sf"/>
</dbReference>
<reference evidence="3" key="2">
    <citation type="submission" date="2024-10" db="UniProtKB">
        <authorList>
            <consortium name="EnsemblProtists"/>
        </authorList>
    </citation>
    <scope>IDENTIFICATION</scope>
</reference>
<dbReference type="AlphaFoldDB" id="A0A0D3KQB9"/>
<keyword evidence="4" id="KW-1185">Reference proteome</keyword>
<reference evidence="4" key="1">
    <citation type="journal article" date="2013" name="Nature">
        <title>Pan genome of the phytoplankton Emiliania underpins its global distribution.</title>
        <authorList>
            <person name="Read B.A."/>
            <person name="Kegel J."/>
            <person name="Klute M.J."/>
            <person name="Kuo A."/>
            <person name="Lefebvre S.C."/>
            <person name="Maumus F."/>
            <person name="Mayer C."/>
            <person name="Miller J."/>
            <person name="Monier A."/>
            <person name="Salamov A."/>
            <person name="Young J."/>
            <person name="Aguilar M."/>
            <person name="Claverie J.M."/>
            <person name="Frickenhaus S."/>
            <person name="Gonzalez K."/>
            <person name="Herman E.K."/>
            <person name="Lin Y.C."/>
            <person name="Napier J."/>
            <person name="Ogata H."/>
            <person name="Sarno A.F."/>
            <person name="Shmutz J."/>
            <person name="Schroeder D."/>
            <person name="de Vargas C."/>
            <person name="Verret F."/>
            <person name="von Dassow P."/>
            <person name="Valentin K."/>
            <person name="Van de Peer Y."/>
            <person name="Wheeler G."/>
            <person name="Dacks J.B."/>
            <person name="Delwiche C.F."/>
            <person name="Dyhrman S.T."/>
            <person name="Glockner G."/>
            <person name="John U."/>
            <person name="Richards T."/>
            <person name="Worden A.Z."/>
            <person name="Zhang X."/>
            <person name="Grigoriev I.V."/>
            <person name="Allen A.E."/>
            <person name="Bidle K."/>
            <person name="Borodovsky M."/>
            <person name="Bowler C."/>
            <person name="Brownlee C."/>
            <person name="Cock J.M."/>
            <person name="Elias M."/>
            <person name="Gladyshev V.N."/>
            <person name="Groth M."/>
            <person name="Guda C."/>
            <person name="Hadaegh A."/>
            <person name="Iglesias-Rodriguez M.D."/>
            <person name="Jenkins J."/>
            <person name="Jones B.M."/>
            <person name="Lawson T."/>
            <person name="Leese F."/>
            <person name="Lindquist E."/>
            <person name="Lobanov A."/>
            <person name="Lomsadze A."/>
            <person name="Malik S.B."/>
            <person name="Marsh M.E."/>
            <person name="Mackinder L."/>
            <person name="Mock T."/>
            <person name="Mueller-Roeber B."/>
            <person name="Pagarete A."/>
            <person name="Parker M."/>
            <person name="Probert I."/>
            <person name="Quesneville H."/>
            <person name="Raines C."/>
            <person name="Rensing S.A."/>
            <person name="Riano-Pachon D.M."/>
            <person name="Richier S."/>
            <person name="Rokitta S."/>
            <person name="Shiraiwa Y."/>
            <person name="Soanes D.M."/>
            <person name="van der Giezen M."/>
            <person name="Wahlund T.M."/>
            <person name="Williams B."/>
            <person name="Wilson W."/>
            <person name="Wolfe G."/>
            <person name="Wurch L.L."/>
        </authorList>
    </citation>
    <scope>NUCLEOTIDE SEQUENCE</scope>
</reference>
<proteinExistence type="predicted"/>